<dbReference type="PANTHER" id="PTHR32024:SF2">
    <property type="entry name" value="TRK SYSTEM POTASSIUM UPTAKE PROTEIN TRKG-RELATED"/>
    <property type="match status" value="1"/>
</dbReference>
<feature type="transmembrane region" description="Helical" evidence="12">
    <location>
        <begin position="137"/>
        <end position="157"/>
    </location>
</feature>
<comment type="subcellular location">
    <subcellularLocation>
        <location evidence="1">Cell inner membrane</location>
        <topology evidence="1">Multi-pass membrane protein</topology>
    </subcellularLocation>
</comment>
<feature type="transmembrane region" description="Helical" evidence="12">
    <location>
        <begin position="393"/>
        <end position="418"/>
    </location>
</feature>
<evidence type="ECO:0000256" key="8">
    <source>
        <dbReference type="ARBA" id="ARBA00022958"/>
    </source>
</evidence>
<keyword evidence="3" id="KW-0813">Transport</keyword>
<gene>
    <name evidence="13" type="primary">trkH</name>
    <name evidence="13" type="ORF">SCFA_520035</name>
</gene>
<keyword evidence="8" id="KW-0630">Potassium</keyword>
<keyword evidence="9 12" id="KW-1133">Transmembrane helix</keyword>
<dbReference type="GO" id="GO:0005886">
    <property type="term" value="C:plasma membrane"/>
    <property type="evidence" value="ECO:0007669"/>
    <property type="project" value="UniProtKB-SubCell"/>
</dbReference>
<dbReference type="PANTHER" id="PTHR32024">
    <property type="entry name" value="TRK SYSTEM POTASSIUM UPTAKE PROTEIN TRKG-RELATED"/>
    <property type="match status" value="1"/>
</dbReference>
<dbReference type="GO" id="GO:0015379">
    <property type="term" value="F:potassium:chloride symporter activity"/>
    <property type="evidence" value="ECO:0007669"/>
    <property type="project" value="InterPro"/>
</dbReference>
<keyword evidence="10" id="KW-0406">Ion transport</keyword>
<evidence type="ECO:0000256" key="12">
    <source>
        <dbReference type="SAM" id="Phobius"/>
    </source>
</evidence>
<keyword evidence="6" id="KW-0633">Potassium transport</keyword>
<sequence length="485" mass="52508">MRAAGMNIRMLVNLLGRGLLFLSLGLLPCIFLSYQTRGDDLTGLVAGFSISIATALVMLAFSSRPSGELMHREGFLFVTLAWSLAGVLGALPFWLSGYIPHYLDALFETVSGFTTTGATILVNIEALPQGLLLWRSLIQWLGGMGIIVLTIAILPYLRVGGMQIFKAESPGPTIDKLKPRITETAKLLWGIYVGLTFLEILLLMGGGMSWFDAVCHGFTTMATGGFSVKTAGIAAYNSAYIDAVITIFMLLGGTSFTLHYFALTGKLSRYARSQEFRWYLTLFGLSVLFILWSTRGMYGSLGEAFRFVSFQAASIMTTTGYATYDYTVWPVAAQMVLLLLMFIGGSAGSTAGGMKVMRLGILVKYAHREILKLVHPHAVVAIKWDKVPVSAEVLSSVVGFSIYYILIFVFSALVLAFLGMDFITAVSAAIACLGNIGPGLASVGPAGSYADIPYLGKALLTFCMLVGRLEVYTVLVVLSPVFWKK</sequence>
<comment type="similarity">
    <text evidence="2">Belongs to the TrkH potassium transport family.</text>
</comment>
<evidence type="ECO:0000256" key="5">
    <source>
        <dbReference type="ARBA" id="ARBA00022519"/>
    </source>
</evidence>
<feature type="transmembrane region" description="Helical" evidence="12">
    <location>
        <begin position="187"/>
        <end position="211"/>
    </location>
</feature>
<keyword evidence="4" id="KW-1003">Cell membrane</keyword>
<protein>
    <submittedName>
        <fullName evidence="13">Trk system potassium uptake protein TrkH</fullName>
    </submittedName>
</protein>
<reference evidence="13" key="1">
    <citation type="submission" date="2019-03" db="EMBL/GenBank/DDBJ databases">
        <authorList>
            <person name="Hao L."/>
        </authorList>
    </citation>
    <scope>NUCLEOTIDE SEQUENCE</scope>
</reference>
<feature type="transmembrane region" description="Helical" evidence="12">
    <location>
        <begin position="276"/>
        <end position="292"/>
    </location>
</feature>
<dbReference type="AlphaFoldDB" id="A0A485M3C6"/>
<dbReference type="Pfam" id="PF02386">
    <property type="entry name" value="TrkH"/>
    <property type="match status" value="1"/>
</dbReference>
<feature type="transmembrane region" description="Helical" evidence="12">
    <location>
        <begin position="12"/>
        <end position="35"/>
    </location>
</feature>
<name>A0A485M3C6_9ZZZZ</name>
<feature type="transmembrane region" description="Helical" evidence="12">
    <location>
        <begin position="425"/>
        <end position="446"/>
    </location>
</feature>
<feature type="transmembrane region" description="Helical" evidence="12">
    <location>
        <begin position="74"/>
        <end position="95"/>
    </location>
</feature>
<evidence type="ECO:0000256" key="11">
    <source>
        <dbReference type="ARBA" id="ARBA00023136"/>
    </source>
</evidence>
<evidence type="ECO:0000313" key="13">
    <source>
        <dbReference type="EMBL" id="VFU16229.1"/>
    </source>
</evidence>
<organism evidence="13">
    <name type="scientific">anaerobic digester metagenome</name>
    <dbReference type="NCBI Taxonomy" id="1263854"/>
    <lineage>
        <taxon>unclassified sequences</taxon>
        <taxon>metagenomes</taxon>
        <taxon>ecological metagenomes</taxon>
    </lineage>
</organism>
<evidence type="ECO:0000256" key="6">
    <source>
        <dbReference type="ARBA" id="ARBA00022538"/>
    </source>
</evidence>
<keyword evidence="7 12" id="KW-0812">Transmembrane</keyword>
<feature type="transmembrane region" description="Helical" evidence="12">
    <location>
        <begin position="41"/>
        <end position="62"/>
    </location>
</feature>
<evidence type="ECO:0000256" key="4">
    <source>
        <dbReference type="ARBA" id="ARBA00022475"/>
    </source>
</evidence>
<proteinExistence type="inferred from homology"/>
<dbReference type="EMBL" id="CAADRM010000117">
    <property type="protein sequence ID" value="VFU16229.1"/>
    <property type="molecule type" value="Genomic_DNA"/>
</dbReference>
<feature type="transmembrane region" description="Helical" evidence="12">
    <location>
        <begin position="243"/>
        <end position="264"/>
    </location>
</feature>
<dbReference type="InterPro" id="IPR004772">
    <property type="entry name" value="TrkH"/>
</dbReference>
<dbReference type="PIRSF" id="PIRSF006247">
    <property type="entry name" value="TrkH"/>
    <property type="match status" value="1"/>
</dbReference>
<keyword evidence="11 12" id="KW-0472">Membrane</keyword>
<evidence type="ECO:0000256" key="7">
    <source>
        <dbReference type="ARBA" id="ARBA00022692"/>
    </source>
</evidence>
<keyword evidence="5" id="KW-0997">Cell inner membrane</keyword>
<evidence type="ECO:0000256" key="1">
    <source>
        <dbReference type="ARBA" id="ARBA00004429"/>
    </source>
</evidence>
<evidence type="ECO:0000256" key="10">
    <source>
        <dbReference type="ARBA" id="ARBA00023065"/>
    </source>
</evidence>
<dbReference type="InterPro" id="IPR003445">
    <property type="entry name" value="Cat_transpt"/>
</dbReference>
<evidence type="ECO:0000256" key="2">
    <source>
        <dbReference type="ARBA" id="ARBA00009137"/>
    </source>
</evidence>
<accession>A0A485M3C6</accession>
<evidence type="ECO:0000256" key="9">
    <source>
        <dbReference type="ARBA" id="ARBA00022989"/>
    </source>
</evidence>
<feature type="transmembrane region" description="Helical" evidence="12">
    <location>
        <begin position="458"/>
        <end position="483"/>
    </location>
</feature>
<evidence type="ECO:0000256" key="3">
    <source>
        <dbReference type="ARBA" id="ARBA00022448"/>
    </source>
</evidence>
<feature type="transmembrane region" description="Helical" evidence="12">
    <location>
        <begin position="336"/>
        <end position="354"/>
    </location>
</feature>